<organism evidence="3 4">
    <name type="scientific">Aristolochia fimbriata</name>
    <name type="common">White veined hardy Dutchman's pipe vine</name>
    <dbReference type="NCBI Taxonomy" id="158543"/>
    <lineage>
        <taxon>Eukaryota</taxon>
        <taxon>Viridiplantae</taxon>
        <taxon>Streptophyta</taxon>
        <taxon>Embryophyta</taxon>
        <taxon>Tracheophyta</taxon>
        <taxon>Spermatophyta</taxon>
        <taxon>Magnoliopsida</taxon>
        <taxon>Magnoliidae</taxon>
        <taxon>Piperales</taxon>
        <taxon>Aristolochiaceae</taxon>
        <taxon>Aristolochia</taxon>
    </lineage>
</organism>
<feature type="region of interest" description="Disordered" evidence="1">
    <location>
        <begin position="15"/>
        <end position="76"/>
    </location>
</feature>
<keyword evidence="2" id="KW-0472">Membrane</keyword>
<protein>
    <submittedName>
        <fullName evidence="3">Uncharacterized protein</fullName>
    </submittedName>
</protein>
<reference evidence="3 4" key="1">
    <citation type="submission" date="2021-07" db="EMBL/GenBank/DDBJ databases">
        <title>The Aristolochia fimbriata genome: insights into angiosperm evolution, floral development and chemical biosynthesis.</title>
        <authorList>
            <person name="Jiao Y."/>
        </authorList>
    </citation>
    <scope>NUCLEOTIDE SEQUENCE [LARGE SCALE GENOMIC DNA]</scope>
    <source>
        <strain evidence="3">IBCAS-2021</strain>
        <tissue evidence="3">Leaf</tissue>
    </source>
</reference>
<sequence>MNALLQLNVPPVLAKRSTPWQQRKPTLQPTPASHLQHQPPRAGAKGFGTPPIAVSGKRNKREEDPKGTNAGTDEDDDAIPQVIFDRMLTRILVSVGIPMGSGIGLVYFLAMLKERGIWDVPQWLPLVAILAAFGTSGLGIAYGTLSTSWDPEKGGSLLGWEEAKQNWPELWKEDDENRSL</sequence>
<comment type="caution">
    <text evidence="3">The sequence shown here is derived from an EMBL/GenBank/DDBJ whole genome shotgun (WGS) entry which is preliminary data.</text>
</comment>
<dbReference type="Proteomes" id="UP000825729">
    <property type="component" value="Unassembled WGS sequence"/>
</dbReference>
<feature type="transmembrane region" description="Helical" evidence="2">
    <location>
        <begin position="123"/>
        <end position="145"/>
    </location>
</feature>
<evidence type="ECO:0000313" key="3">
    <source>
        <dbReference type="EMBL" id="KAG9455306.1"/>
    </source>
</evidence>
<keyword evidence="4" id="KW-1185">Reference proteome</keyword>
<dbReference type="InterPro" id="IPR021855">
    <property type="entry name" value="PAM68-like"/>
</dbReference>
<evidence type="ECO:0000256" key="1">
    <source>
        <dbReference type="SAM" id="MobiDB-lite"/>
    </source>
</evidence>
<dbReference type="AlphaFoldDB" id="A0AAV7F592"/>
<gene>
    <name evidence="3" type="ORF">H6P81_008210</name>
</gene>
<proteinExistence type="predicted"/>
<keyword evidence="2" id="KW-1133">Transmembrane helix</keyword>
<evidence type="ECO:0000313" key="4">
    <source>
        <dbReference type="Proteomes" id="UP000825729"/>
    </source>
</evidence>
<feature type="transmembrane region" description="Helical" evidence="2">
    <location>
        <begin position="91"/>
        <end position="111"/>
    </location>
</feature>
<keyword evidence="2" id="KW-0812">Transmembrane</keyword>
<feature type="compositionally biased region" description="Polar residues" evidence="1">
    <location>
        <begin position="18"/>
        <end position="36"/>
    </location>
</feature>
<dbReference type="PANTHER" id="PTHR34575:SF6">
    <property type="entry name" value="EXPRESSED PROTEIN"/>
    <property type="match status" value="1"/>
</dbReference>
<evidence type="ECO:0000256" key="2">
    <source>
        <dbReference type="SAM" id="Phobius"/>
    </source>
</evidence>
<name>A0AAV7F592_ARIFI</name>
<dbReference type="Pfam" id="PF11947">
    <property type="entry name" value="DUF3464"/>
    <property type="match status" value="1"/>
</dbReference>
<accession>A0AAV7F592</accession>
<dbReference type="PANTHER" id="PTHR34575">
    <property type="entry name" value="PROTEIN PAM68, CHLOROPLASTIC"/>
    <property type="match status" value="1"/>
</dbReference>
<dbReference type="EMBL" id="JAINDJ010000003">
    <property type="protein sequence ID" value="KAG9455306.1"/>
    <property type="molecule type" value="Genomic_DNA"/>
</dbReference>